<accession>A0A0J8D7K2</accession>
<dbReference type="GO" id="GO:0106310">
    <property type="term" value="F:protein serine kinase activity"/>
    <property type="evidence" value="ECO:0007669"/>
    <property type="project" value="RHEA"/>
</dbReference>
<dbReference type="EC" id="2.7.11.1" evidence="1"/>
<dbReference type="GO" id="GO:0004713">
    <property type="term" value="F:protein tyrosine kinase activity"/>
    <property type="evidence" value="ECO:0007669"/>
    <property type="project" value="InterPro"/>
</dbReference>
<keyword evidence="12" id="KW-1185">Reference proteome</keyword>
<dbReference type="EMBL" id="LFVU01000026">
    <property type="protein sequence ID" value="KMT21872.1"/>
    <property type="molecule type" value="Genomic_DNA"/>
</dbReference>
<protein>
    <recommendedName>
        <fullName evidence="1">non-specific serine/threonine protein kinase</fullName>
        <ecNumber evidence="1">2.7.11.1</ecNumber>
    </recommendedName>
</protein>
<dbReference type="OrthoDB" id="9788659at2"/>
<dbReference type="PROSITE" id="PS50011">
    <property type="entry name" value="PROTEIN_KINASE_DOM"/>
    <property type="match status" value="1"/>
</dbReference>
<evidence type="ECO:0000256" key="1">
    <source>
        <dbReference type="ARBA" id="ARBA00012513"/>
    </source>
</evidence>
<dbReference type="RefSeq" id="WP_048570521.1">
    <property type="nucleotide sequence ID" value="NZ_LFVU01000026.1"/>
</dbReference>
<evidence type="ECO:0000256" key="5">
    <source>
        <dbReference type="ARBA" id="ARBA00022777"/>
    </source>
</evidence>
<evidence type="ECO:0000256" key="8">
    <source>
        <dbReference type="ARBA" id="ARBA00048679"/>
    </source>
</evidence>
<evidence type="ECO:0000256" key="7">
    <source>
        <dbReference type="ARBA" id="ARBA00047899"/>
    </source>
</evidence>
<feature type="domain" description="Protein kinase" evidence="10">
    <location>
        <begin position="21"/>
        <end position="249"/>
    </location>
</feature>
<evidence type="ECO:0000256" key="2">
    <source>
        <dbReference type="ARBA" id="ARBA00022527"/>
    </source>
</evidence>
<dbReference type="Pfam" id="PF00069">
    <property type="entry name" value="Pkinase"/>
    <property type="match status" value="1"/>
</dbReference>
<dbReference type="PANTHER" id="PTHR24363">
    <property type="entry name" value="SERINE/THREONINE PROTEIN KINASE"/>
    <property type="match status" value="1"/>
</dbReference>
<sequence>MVLEFPFFRKLLKKDSIINGYKILDFIGEGRFGRCYLVEKDSRKYILKELKRKYLKKKPNTVPHEREILMSLGHPNIPKLVDFIKSPKIYGYILEYIEGKTAEDIIFGDNQKFSYSEIYNIGLKLLSILEYVHGKNIVHRDIRIPNVIINGEDVYLIDFGLARYQSNRYHFSDDFSRIGDFLLYLYYSNYEVTSKKSQPWYNELSLNEDEMIFLKKLMGFLPTYEDISSVKNDFIHIYKNKSGYAKVNP</sequence>
<evidence type="ECO:0000313" key="11">
    <source>
        <dbReference type="EMBL" id="KMT21872.1"/>
    </source>
</evidence>
<keyword evidence="4 9" id="KW-0547">Nucleotide-binding</keyword>
<keyword evidence="6 9" id="KW-0067">ATP-binding</keyword>
<dbReference type="InterPro" id="IPR017441">
    <property type="entry name" value="Protein_kinase_ATP_BS"/>
</dbReference>
<dbReference type="PATRIC" id="fig|1121307.3.peg.1495"/>
<dbReference type="STRING" id="1121307.CLCY_3c01430"/>
<comment type="catalytic activity">
    <reaction evidence="8">
        <text>L-seryl-[protein] + ATP = O-phospho-L-seryl-[protein] + ADP + H(+)</text>
        <dbReference type="Rhea" id="RHEA:17989"/>
        <dbReference type="Rhea" id="RHEA-COMP:9863"/>
        <dbReference type="Rhea" id="RHEA-COMP:11604"/>
        <dbReference type="ChEBI" id="CHEBI:15378"/>
        <dbReference type="ChEBI" id="CHEBI:29999"/>
        <dbReference type="ChEBI" id="CHEBI:30616"/>
        <dbReference type="ChEBI" id="CHEBI:83421"/>
        <dbReference type="ChEBI" id="CHEBI:456216"/>
        <dbReference type="EC" id="2.7.11.1"/>
    </reaction>
</comment>
<evidence type="ECO:0000313" key="12">
    <source>
        <dbReference type="Proteomes" id="UP000036756"/>
    </source>
</evidence>
<gene>
    <name evidence="11" type="primary">ybdM</name>
    <name evidence="11" type="ORF">CLCY_3c01430</name>
</gene>
<dbReference type="SUPFAM" id="SSF56112">
    <property type="entry name" value="Protein kinase-like (PK-like)"/>
    <property type="match status" value="1"/>
</dbReference>
<dbReference type="InterPro" id="IPR020635">
    <property type="entry name" value="Tyr_kinase_cat_dom"/>
</dbReference>
<dbReference type="GO" id="GO:0004674">
    <property type="term" value="F:protein serine/threonine kinase activity"/>
    <property type="evidence" value="ECO:0007669"/>
    <property type="project" value="UniProtKB-KW"/>
</dbReference>
<organism evidence="11 12">
    <name type="scientific">Clostridium cylindrosporum DSM 605</name>
    <dbReference type="NCBI Taxonomy" id="1121307"/>
    <lineage>
        <taxon>Bacteria</taxon>
        <taxon>Bacillati</taxon>
        <taxon>Bacillota</taxon>
        <taxon>Clostridia</taxon>
        <taxon>Eubacteriales</taxon>
        <taxon>Clostridiaceae</taxon>
        <taxon>Clostridium</taxon>
    </lineage>
</organism>
<dbReference type="Proteomes" id="UP000036756">
    <property type="component" value="Unassembled WGS sequence"/>
</dbReference>
<evidence type="ECO:0000256" key="6">
    <source>
        <dbReference type="ARBA" id="ARBA00022840"/>
    </source>
</evidence>
<keyword evidence="2" id="KW-0723">Serine/threonine-protein kinase</keyword>
<dbReference type="GO" id="GO:0005524">
    <property type="term" value="F:ATP binding"/>
    <property type="evidence" value="ECO:0007669"/>
    <property type="project" value="UniProtKB-UniRule"/>
</dbReference>
<evidence type="ECO:0000256" key="3">
    <source>
        <dbReference type="ARBA" id="ARBA00022679"/>
    </source>
</evidence>
<dbReference type="PANTHER" id="PTHR24363:SF0">
    <property type="entry name" value="SERINE_THREONINE KINASE LIKE DOMAIN CONTAINING 1"/>
    <property type="match status" value="1"/>
</dbReference>
<feature type="binding site" evidence="9">
    <location>
        <position position="48"/>
    </location>
    <ligand>
        <name>ATP</name>
        <dbReference type="ChEBI" id="CHEBI:30616"/>
    </ligand>
</feature>
<evidence type="ECO:0000259" key="10">
    <source>
        <dbReference type="PROSITE" id="PS50011"/>
    </source>
</evidence>
<dbReference type="Gene3D" id="1.10.510.10">
    <property type="entry name" value="Transferase(Phosphotransferase) domain 1"/>
    <property type="match status" value="1"/>
</dbReference>
<name>A0A0J8D7K2_CLOCY</name>
<proteinExistence type="predicted"/>
<evidence type="ECO:0000256" key="9">
    <source>
        <dbReference type="PROSITE-ProRule" id="PRU10141"/>
    </source>
</evidence>
<keyword evidence="3 11" id="KW-0808">Transferase</keyword>
<dbReference type="PROSITE" id="PS00107">
    <property type="entry name" value="PROTEIN_KINASE_ATP"/>
    <property type="match status" value="1"/>
</dbReference>
<dbReference type="CDD" id="cd00180">
    <property type="entry name" value="PKc"/>
    <property type="match status" value="1"/>
</dbReference>
<reference evidence="11 12" key="1">
    <citation type="submission" date="2015-06" db="EMBL/GenBank/DDBJ databases">
        <title>Draft genome sequence of the purine-degrading Clostridium cylindrosporum HC-1 (DSM 605).</title>
        <authorList>
            <person name="Poehlein A."/>
            <person name="Schiel-Bengelsdorf B."/>
            <person name="Bengelsdorf F."/>
            <person name="Daniel R."/>
            <person name="Duerre P."/>
        </authorList>
    </citation>
    <scope>NUCLEOTIDE SEQUENCE [LARGE SCALE GENOMIC DNA]</scope>
    <source>
        <strain evidence="11 12">DSM 605</strain>
    </source>
</reference>
<dbReference type="SMART" id="SM00219">
    <property type="entry name" value="TyrKc"/>
    <property type="match status" value="1"/>
</dbReference>
<dbReference type="AlphaFoldDB" id="A0A0J8D7K2"/>
<dbReference type="InterPro" id="IPR000719">
    <property type="entry name" value="Prot_kinase_dom"/>
</dbReference>
<evidence type="ECO:0000256" key="4">
    <source>
        <dbReference type="ARBA" id="ARBA00022741"/>
    </source>
</evidence>
<comment type="caution">
    <text evidence="11">The sequence shown here is derived from an EMBL/GenBank/DDBJ whole genome shotgun (WGS) entry which is preliminary data.</text>
</comment>
<comment type="catalytic activity">
    <reaction evidence="7">
        <text>L-threonyl-[protein] + ATP = O-phospho-L-threonyl-[protein] + ADP + H(+)</text>
        <dbReference type="Rhea" id="RHEA:46608"/>
        <dbReference type="Rhea" id="RHEA-COMP:11060"/>
        <dbReference type="Rhea" id="RHEA-COMP:11605"/>
        <dbReference type="ChEBI" id="CHEBI:15378"/>
        <dbReference type="ChEBI" id="CHEBI:30013"/>
        <dbReference type="ChEBI" id="CHEBI:30616"/>
        <dbReference type="ChEBI" id="CHEBI:61977"/>
        <dbReference type="ChEBI" id="CHEBI:456216"/>
        <dbReference type="EC" id="2.7.11.1"/>
    </reaction>
</comment>
<dbReference type="InterPro" id="IPR011009">
    <property type="entry name" value="Kinase-like_dom_sf"/>
</dbReference>
<keyword evidence="5 11" id="KW-0418">Kinase</keyword>